<proteinExistence type="predicted"/>
<dbReference type="WBParaSite" id="nRc.2.0.1.t04246-RA">
    <property type="protein sequence ID" value="nRc.2.0.1.t04246-RA"/>
    <property type="gene ID" value="nRc.2.0.1.g04246"/>
</dbReference>
<keyword evidence="2" id="KW-1185">Reference proteome</keyword>
<evidence type="ECO:0000256" key="1">
    <source>
        <dbReference type="SAM" id="MobiDB-lite"/>
    </source>
</evidence>
<feature type="region of interest" description="Disordered" evidence="1">
    <location>
        <begin position="1"/>
        <end position="39"/>
    </location>
</feature>
<evidence type="ECO:0000313" key="2">
    <source>
        <dbReference type="Proteomes" id="UP000887565"/>
    </source>
</evidence>
<protein>
    <submittedName>
        <fullName evidence="3">Uncharacterized protein</fullName>
    </submittedName>
</protein>
<dbReference type="AlphaFoldDB" id="A0A915HRU2"/>
<evidence type="ECO:0000313" key="3">
    <source>
        <dbReference type="WBParaSite" id="nRc.2.0.1.t04246-RA"/>
    </source>
</evidence>
<dbReference type="Proteomes" id="UP000887565">
    <property type="component" value="Unplaced"/>
</dbReference>
<name>A0A915HRU2_ROMCU</name>
<accession>A0A915HRU2</accession>
<feature type="compositionally biased region" description="Basic and acidic residues" evidence="1">
    <location>
        <begin position="28"/>
        <end position="39"/>
    </location>
</feature>
<organism evidence="2 3">
    <name type="scientific">Romanomermis culicivorax</name>
    <name type="common">Nematode worm</name>
    <dbReference type="NCBI Taxonomy" id="13658"/>
    <lineage>
        <taxon>Eukaryota</taxon>
        <taxon>Metazoa</taxon>
        <taxon>Ecdysozoa</taxon>
        <taxon>Nematoda</taxon>
        <taxon>Enoplea</taxon>
        <taxon>Dorylaimia</taxon>
        <taxon>Mermithida</taxon>
        <taxon>Mermithoidea</taxon>
        <taxon>Mermithidae</taxon>
        <taxon>Romanomermis</taxon>
    </lineage>
</organism>
<feature type="compositionally biased region" description="Basic residues" evidence="1">
    <location>
        <begin position="1"/>
        <end position="20"/>
    </location>
</feature>
<reference evidence="3" key="1">
    <citation type="submission" date="2022-11" db="UniProtKB">
        <authorList>
            <consortium name="WormBaseParasite"/>
        </authorList>
    </citation>
    <scope>IDENTIFICATION</scope>
</reference>
<sequence>MVERKKKMRLREKERRKKGGSKGAKAGAKQEDNFEEGITEKMYNDKLMMEDDVPKEKLYTYTIDTCSSALENDKPSPDGNVLVAGVNILITSIGFHSSLLNANKSMPTFSFTNATSSLTSRLTSLVNFT</sequence>